<sequence length="414" mass="43379">MRPLEILRSVLLSISSNKFRVFLTSLGIIIGTLTIILVVGIGKAGETAVSEQYSRLSVESITIARARGMGQSSATTAILSKDDALMMPEVLMNVRSVGVATRVVADVAANGMSSSITIQGITEEYAEITRLRVLYGVMITNEDSQMRSRYVVLGNNIASDLFDGDIEGSVGDTVMIKGSSFEVIGVLDRVGGSGGVTATSQADSGSVDDMAFIPYDVAVKYTSGTTSRNTASSANQVSYIALAEDINSVDAAISEIKEYILETIGTSEAYTVTDAGNVLESAQATAKTLSSLLLAVAVIVLVVSGIGIMNVLLVAVKERTREIGILKSIGASRRTIMVEFLLEAAMISVFGGMLGAVLSLAAPSLLSMTDLAFEPSIDGILLGIGFSVITGIFFGFYPAAKASGLEPIDALNYE</sequence>
<feature type="transmembrane region" description="Helical" evidence="7">
    <location>
        <begin position="21"/>
        <end position="42"/>
    </location>
</feature>
<dbReference type="Pfam" id="PF12704">
    <property type="entry name" value="MacB_PCD"/>
    <property type="match status" value="1"/>
</dbReference>
<reference evidence="10 11" key="1">
    <citation type="submission" date="2021-03" db="EMBL/GenBank/DDBJ databases">
        <title>Genomic Encyclopedia of Type Strains, Phase IV (KMG-IV): sequencing the most valuable type-strain genomes for metagenomic binning, comparative biology and taxonomic classification.</title>
        <authorList>
            <person name="Goeker M."/>
        </authorList>
    </citation>
    <scope>NUCLEOTIDE SEQUENCE [LARGE SCALE GENOMIC DNA]</scope>
    <source>
        <strain evidence="10 11">DSM 6139</strain>
    </source>
</reference>
<organism evidence="10 11">
    <name type="scientific">Youngiibacter multivorans</name>
    <dbReference type="NCBI Taxonomy" id="937251"/>
    <lineage>
        <taxon>Bacteria</taxon>
        <taxon>Bacillati</taxon>
        <taxon>Bacillota</taxon>
        <taxon>Clostridia</taxon>
        <taxon>Eubacteriales</taxon>
        <taxon>Clostridiaceae</taxon>
        <taxon>Youngiibacter</taxon>
    </lineage>
</organism>
<dbReference type="Pfam" id="PF02687">
    <property type="entry name" value="FtsX"/>
    <property type="match status" value="1"/>
</dbReference>
<evidence type="ECO:0000259" key="9">
    <source>
        <dbReference type="Pfam" id="PF12704"/>
    </source>
</evidence>
<dbReference type="Proteomes" id="UP001519271">
    <property type="component" value="Unassembled WGS sequence"/>
</dbReference>
<name>A0ABS4G088_9CLOT</name>
<evidence type="ECO:0000256" key="6">
    <source>
        <dbReference type="ARBA" id="ARBA00038076"/>
    </source>
</evidence>
<evidence type="ECO:0000256" key="5">
    <source>
        <dbReference type="ARBA" id="ARBA00023136"/>
    </source>
</evidence>
<protein>
    <submittedName>
        <fullName evidence="10">ABC transport system permease protein</fullName>
    </submittedName>
</protein>
<comment type="similarity">
    <text evidence="6">Belongs to the ABC-4 integral membrane protein family.</text>
</comment>
<proteinExistence type="inferred from homology"/>
<dbReference type="InterPro" id="IPR025857">
    <property type="entry name" value="MacB_PCD"/>
</dbReference>
<comment type="caution">
    <text evidence="10">The sequence shown here is derived from an EMBL/GenBank/DDBJ whole genome shotgun (WGS) entry which is preliminary data.</text>
</comment>
<keyword evidence="11" id="KW-1185">Reference proteome</keyword>
<evidence type="ECO:0000313" key="11">
    <source>
        <dbReference type="Proteomes" id="UP001519271"/>
    </source>
</evidence>
<accession>A0ABS4G088</accession>
<dbReference type="EMBL" id="JAGGKC010000002">
    <property type="protein sequence ID" value="MBP1917964.1"/>
    <property type="molecule type" value="Genomic_DNA"/>
</dbReference>
<feature type="transmembrane region" description="Helical" evidence="7">
    <location>
        <begin position="336"/>
        <end position="360"/>
    </location>
</feature>
<evidence type="ECO:0000256" key="7">
    <source>
        <dbReference type="SAM" id="Phobius"/>
    </source>
</evidence>
<feature type="domain" description="MacB-like periplasmic core" evidence="9">
    <location>
        <begin position="22"/>
        <end position="258"/>
    </location>
</feature>
<dbReference type="RefSeq" id="WP_209458210.1">
    <property type="nucleotide sequence ID" value="NZ_JAGGKC010000002.1"/>
</dbReference>
<keyword evidence="5 7" id="KW-0472">Membrane</keyword>
<evidence type="ECO:0000259" key="8">
    <source>
        <dbReference type="Pfam" id="PF02687"/>
    </source>
</evidence>
<evidence type="ECO:0000256" key="3">
    <source>
        <dbReference type="ARBA" id="ARBA00022692"/>
    </source>
</evidence>
<dbReference type="PANTHER" id="PTHR30572:SF4">
    <property type="entry name" value="ABC TRANSPORTER PERMEASE YTRF"/>
    <property type="match status" value="1"/>
</dbReference>
<keyword evidence="3 7" id="KW-0812">Transmembrane</keyword>
<dbReference type="InterPro" id="IPR050250">
    <property type="entry name" value="Macrolide_Exporter_MacB"/>
</dbReference>
<comment type="subcellular location">
    <subcellularLocation>
        <location evidence="1">Cell membrane</location>
        <topology evidence="1">Multi-pass membrane protein</topology>
    </subcellularLocation>
</comment>
<evidence type="ECO:0000256" key="4">
    <source>
        <dbReference type="ARBA" id="ARBA00022989"/>
    </source>
</evidence>
<feature type="transmembrane region" description="Helical" evidence="7">
    <location>
        <begin position="292"/>
        <end position="316"/>
    </location>
</feature>
<evidence type="ECO:0000256" key="1">
    <source>
        <dbReference type="ARBA" id="ARBA00004651"/>
    </source>
</evidence>
<dbReference type="PANTHER" id="PTHR30572">
    <property type="entry name" value="MEMBRANE COMPONENT OF TRANSPORTER-RELATED"/>
    <property type="match status" value="1"/>
</dbReference>
<keyword evidence="2" id="KW-1003">Cell membrane</keyword>
<feature type="domain" description="ABC3 transporter permease C-terminal" evidence="8">
    <location>
        <begin position="295"/>
        <end position="407"/>
    </location>
</feature>
<evidence type="ECO:0000313" key="10">
    <source>
        <dbReference type="EMBL" id="MBP1917964.1"/>
    </source>
</evidence>
<dbReference type="InterPro" id="IPR003838">
    <property type="entry name" value="ABC3_permease_C"/>
</dbReference>
<keyword evidence="4 7" id="KW-1133">Transmembrane helix</keyword>
<gene>
    <name evidence="10" type="ORF">J2Z34_000435</name>
</gene>
<evidence type="ECO:0000256" key="2">
    <source>
        <dbReference type="ARBA" id="ARBA00022475"/>
    </source>
</evidence>
<feature type="transmembrane region" description="Helical" evidence="7">
    <location>
        <begin position="380"/>
        <end position="400"/>
    </location>
</feature>